<sequence length="159" mass="17454">MSSRAGFVSEEDHFDASPEVVSQENALSEDQDSLHNFGLELFNGHPPLMLRISKEQRSAARSHSVASEAPDPPQATSAENVVAVEPSTTTVISAMSPHKVLTAVELAQQQAFPDVGLNIMGVGCQYPEKTVTAQQLRELAYRHYPRTPLSVFFILHLNR</sequence>
<reference evidence="1" key="1">
    <citation type="submission" date="2022-07" db="EMBL/GenBank/DDBJ databases">
        <title>Genome Sequence of Phlebia brevispora.</title>
        <authorList>
            <person name="Buettner E."/>
        </authorList>
    </citation>
    <scope>NUCLEOTIDE SEQUENCE</scope>
    <source>
        <strain evidence="1">MPL23</strain>
    </source>
</reference>
<evidence type="ECO:0000313" key="1">
    <source>
        <dbReference type="EMBL" id="KAJ3558939.1"/>
    </source>
</evidence>
<dbReference type="Proteomes" id="UP001148662">
    <property type="component" value="Unassembled WGS sequence"/>
</dbReference>
<protein>
    <submittedName>
        <fullName evidence="1">Uncharacterized protein</fullName>
    </submittedName>
</protein>
<name>A0ACC1TE05_9APHY</name>
<proteinExistence type="predicted"/>
<comment type="caution">
    <text evidence="1">The sequence shown here is derived from an EMBL/GenBank/DDBJ whole genome shotgun (WGS) entry which is preliminary data.</text>
</comment>
<evidence type="ECO:0000313" key="2">
    <source>
        <dbReference type="Proteomes" id="UP001148662"/>
    </source>
</evidence>
<gene>
    <name evidence="1" type="ORF">NM688_g639</name>
</gene>
<keyword evidence="2" id="KW-1185">Reference proteome</keyword>
<accession>A0ACC1TE05</accession>
<dbReference type="EMBL" id="JANHOG010000055">
    <property type="protein sequence ID" value="KAJ3558939.1"/>
    <property type="molecule type" value="Genomic_DNA"/>
</dbReference>
<organism evidence="1 2">
    <name type="scientific">Phlebia brevispora</name>
    <dbReference type="NCBI Taxonomy" id="194682"/>
    <lineage>
        <taxon>Eukaryota</taxon>
        <taxon>Fungi</taxon>
        <taxon>Dikarya</taxon>
        <taxon>Basidiomycota</taxon>
        <taxon>Agaricomycotina</taxon>
        <taxon>Agaricomycetes</taxon>
        <taxon>Polyporales</taxon>
        <taxon>Meruliaceae</taxon>
        <taxon>Phlebia</taxon>
    </lineage>
</organism>